<dbReference type="EMBL" id="MLQQ01000035">
    <property type="protein sequence ID" value="OIJ10994.1"/>
    <property type="molecule type" value="Genomic_DNA"/>
</dbReference>
<evidence type="ECO:0000313" key="6">
    <source>
        <dbReference type="EMBL" id="OIJ10994.1"/>
    </source>
</evidence>
<reference evidence="6 7" key="1">
    <citation type="submission" date="2016-10" db="EMBL/GenBank/DDBJ databases">
        <title>Draft genome sequences of four alkaliphilic bacteria belonging to the Anaerobacillus genus.</title>
        <authorList>
            <person name="Bassil N.M."/>
            <person name="Lloyd J.R."/>
        </authorList>
    </citation>
    <scope>NUCLEOTIDE SEQUENCE [LARGE SCALE GENOMIC DNA]</scope>
    <source>
        <strain evidence="6 7">DSM 15340</strain>
    </source>
</reference>
<dbReference type="PANTHER" id="PTHR37306:SF1">
    <property type="entry name" value="COLICIN V PRODUCTION PROTEIN"/>
    <property type="match status" value="1"/>
</dbReference>
<keyword evidence="4 5" id="KW-0472">Membrane</keyword>
<dbReference type="OrthoDB" id="1809613at2"/>
<evidence type="ECO:0000256" key="5">
    <source>
        <dbReference type="SAM" id="Phobius"/>
    </source>
</evidence>
<feature type="transmembrane region" description="Helical" evidence="5">
    <location>
        <begin position="77"/>
        <end position="98"/>
    </location>
</feature>
<dbReference type="Proteomes" id="UP000180098">
    <property type="component" value="Unassembled WGS sequence"/>
</dbReference>
<keyword evidence="2 5" id="KW-0812">Transmembrane</keyword>
<comment type="caution">
    <text evidence="6">The sequence shown here is derived from an EMBL/GenBank/DDBJ whole genome shotgun (WGS) entry which is preliminary data.</text>
</comment>
<comment type="subcellular location">
    <subcellularLocation>
        <location evidence="1">Membrane</location>
        <topology evidence="1">Multi-pass membrane protein</topology>
    </subcellularLocation>
</comment>
<dbReference type="InterPro" id="IPR003825">
    <property type="entry name" value="Colicin-V_CvpA"/>
</dbReference>
<keyword evidence="3 5" id="KW-1133">Transmembrane helix</keyword>
<dbReference type="RefSeq" id="WP_071313783.1">
    <property type="nucleotide sequence ID" value="NZ_MLQQ01000035.1"/>
</dbReference>
<dbReference type="AlphaFoldDB" id="A0A1S2LF94"/>
<accession>A0A1S2LF94</accession>
<evidence type="ECO:0000256" key="2">
    <source>
        <dbReference type="ARBA" id="ARBA00022692"/>
    </source>
</evidence>
<name>A0A1S2LF94_9BACI</name>
<proteinExistence type="predicted"/>
<evidence type="ECO:0000256" key="1">
    <source>
        <dbReference type="ARBA" id="ARBA00004141"/>
    </source>
</evidence>
<sequence length="179" mass="20561">MLSLIILILLITSFFVGFRRGFILQLVHLTGFIIAFIVAYLYHAELAYHIRLWIPYPQFPTDNPAFMLVEGFNFENVYYTGIAFAILFFATKILLQIIGSMFDFLAHLPILSTINGWLGGILCFLETLLIFVVLLHIAALLPIEFVQDLLKESSLAKLILDYTPILSNYLKELWIENQL</sequence>
<dbReference type="PANTHER" id="PTHR37306">
    <property type="entry name" value="COLICIN V PRODUCTION PROTEIN"/>
    <property type="match status" value="1"/>
</dbReference>
<protein>
    <recommendedName>
        <fullName evidence="8">CvpA family protein</fullName>
    </recommendedName>
</protein>
<feature type="transmembrane region" description="Helical" evidence="5">
    <location>
        <begin position="29"/>
        <end position="48"/>
    </location>
</feature>
<keyword evidence="7" id="KW-1185">Reference proteome</keyword>
<evidence type="ECO:0000313" key="7">
    <source>
        <dbReference type="Proteomes" id="UP000180098"/>
    </source>
</evidence>
<evidence type="ECO:0008006" key="8">
    <source>
        <dbReference type="Google" id="ProtNLM"/>
    </source>
</evidence>
<dbReference type="GO" id="GO:0009403">
    <property type="term" value="P:toxin biosynthetic process"/>
    <property type="evidence" value="ECO:0007669"/>
    <property type="project" value="InterPro"/>
</dbReference>
<gene>
    <name evidence="6" type="ORF">BKP35_13000</name>
</gene>
<evidence type="ECO:0000256" key="4">
    <source>
        <dbReference type="ARBA" id="ARBA00023136"/>
    </source>
</evidence>
<dbReference type="GO" id="GO:0016020">
    <property type="term" value="C:membrane"/>
    <property type="evidence" value="ECO:0007669"/>
    <property type="project" value="UniProtKB-SubCell"/>
</dbReference>
<feature type="transmembrane region" description="Helical" evidence="5">
    <location>
        <begin position="118"/>
        <end position="141"/>
    </location>
</feature>
<organism evidence="6 7">
    <name type="scientific">Anaerobacillus arseniciselenatis</name>
    <dbReference type="NCBI Taxonomy" id="85682"/>
    <lineage>
        <taxon>Bacteria</taxon>
        <taxon>Bacillati</taxon>
        <taxon>Bacillota</taxon>
        <taxon>Bacilli</taxon>
        <taxon>Bacillales</taxon>
        <taxon>Bacillaceae</taxon>
        <taxon>Anaerobacillus</taxon>
    </lineage>
</organism>
<dbReference type="Pfam" id="PF02674">
    <property type="entry name" value="Colicin_V"/>
    <property type="match status" value="1"/>
</dbReference>
<evidence type="ECO:0000256" key="3">
    <source>
        <dbReference type="ARBA" id="ARBA00022989"/>
    </source>
</evidence>